<evidence type="ECO:0000256" key="6">
    <source>
        <dbReference type="ARBA" id="ARBA00022989"/>
    </source>
</evidence>
<evidence type="ECO:0000256" key="7">
    <source>
        <dbReference type="ARBA" id="ARBA00023136"/>
    </source>
</evidence>
<accession>A0A645IUZ7</accession>
<reference evidence="10" key="1">
    <citation type="submission" date="2019-08" db="EMBL/GenBank/DDBJ databases">
        <authorList>
            <person name="Kucharzyk K."/>
            <person name="Murdoch R.W."/>
            <person name="Higgins S."/>
            <person name="Loffler F."/>
        </authorList>
    </citation>
    <scope>NUCLEOTIDE SEQUENCE</scope>
</reference>
<feature type="domain" description="ABC transmembrane type-2" evidence="9">
    <location>
        <begin position="1"/>
        <end position="115"/>
    </location>
</feature>
<proteinExistence type="inferred from homology"/>
<dbReference type="InterPro" id="IPR047817">
    <property type="entry name" value="ABC2_TM_bact-type"/>
</dbReference>
<gene>
    <name evidence="10" type="ORF">SDC9_202675</name>
</gene>
<evidence type="ECO:0000256" key="5">
    <source>
        <dbReference type="ARBA" id="ARBA00022692"/>
    </source>
</evidence>
<keyword evidence="5 8" id="KW-0812">Transmembrane</keyword>
<comment type="similarity">
    <text evidence="2">Belongs to the ABC-2 integral membrane protein family.</text>
</comment>
<evidence type="ECO:0000313" key="10">
    <source>
        <dbReference type="EMBL" id="MPN54996.1"/>
    </source>
</evidence>
<dbReference type="GO" id="GO:0140359">
    <property type="term" value="F:ABC-type transporter activity"/>
    <property type="evidence" value="ECO:0007669"/>
    <property type="project" value="InterPro"/>
</dbReference>
<sequence>MLFLLAVSSLFLVGGLSLGILISTVAKSQLVASQAAFVLTLLPAFMLSGFLYSIDNMPVIIQKITYAVQSRYFVTVIKDIFLKGNHPSVLIREILFLFAFTAVVFTAAIKKFKKNMG</sequence>
<name>A0A645IUZ7_9ZZZZ</name>
<evidence type="ECO:0000259" key="9">
    <source>
        <dbReference type="PROSITE" id="PS51012"/>
    </source>
</evidence>
<keyword evidence="4" id="KW-1003">Cell membrane</keyword>
<evidence type="ECO:0000256" key="3">
    <source>
        <dbReference type="ARBA" id="ARBA00022448"/>
    </source>
</evidence>
<evidence type="ECO:0000256" key="8">
    <source>
        <dbReference type="SAM" id="Phobius"/>
    </source>
</evidence>
<dbReference type="Pfam" id="PF01061">
    <property type="entry name" value="ABC2_membrane"/>
    <property type="match status" value="1"/>
</dbReference>
<keyword evidence="3" id="KW-0813">Transport</keyword>
<keyword evidence="7 8" id="KW-0472">Membrane</keyword>
<evidence type="ECO:0000256" key="2">
    <source>
        <dbReference type="ARBA" id="ARBA00007783"/>
    </source>
</evidence>
<dbReference type="PROSITE" id="PS51012">
    <property type="entry name" value="ABC_TM2"/>
    <property type="match status" value="1"/>
</dbReference>
<dbReference type="PANTHER" id="PTHR30294:SF29">
    <property type="entry name" value="MULTIDRUG ABC TRANSPORTER PERMEASE YBHS-RELATED"/>
    <property type="match status" value="1"/>
</dbReference>
<dbReference type="EMBL" id="VSSQ01123767">
    <property type="protein sequence ID" value="MPN54996.1"/>
    <property type="molecule type" value="Genomic_DNA"/>
</dbReference>
<keyword evidence="6 8" id="KW-1133">Transmembrane helix</keyword>
<feature type="transmembrane region" description="Helical" evidence="8">
    <location>
        <begin position="35"/>
        <end position="54"/>
    </location>
</feature>
<dbReference type="AlphaFoldDB" id="A0A645IUZ7"/>
<dbReference type="GO" id="GO:0043190">
    <property type="term" value="C:ATP-binding cassette (ABC) transporter complex"/>
    <property type="evidence" value="ECO:0007669"/>
    <property type="project" value="InterPro"/>
</dbReference>
<evidence type="ECO:0000256" key="1">
    <source>
        <dbReference type="ARBA" id="ARBA00004651"/>
    </source>
</evidence>
<evidence type="ECO:0000256" key="4">
    <source>
        <dbReference type="ARBA" id="ARBA00022475"/>
    </source>
</evidence>
<dbReference type="InterPro" id="IPR000412">
    <property type="entry name" value="ABC_2_transport"/>
</dbReference>
<comment type="subcellular location">
    <subcellularLocation>
        <location evidence="1">Cell membrane</location>
        <topology evidence="1">Multi-pass membrane protein</topology>
    </subcellularLocation>
</comment>
<dbReference type="PRINTS" id="PR00164">
    <property type="entry name" value="ABC2TRNSPORT"/>
</dbReference>
<comment type="caution">
    <text evidence="10">The sequence shown here is derived from an EMBL/GenBank/DDBJ whole genome shotgun (WGS) entry which is preliminary data.</text>
</comment>
<dbReference type="InterPro" id="IPR013525">
    <property type="entry name" value="ABC2_TM"/>
</dbReference>
<protein>
    <recommendedName>
        <fullName evidence="9">ABC transmembrane type-2 domain-containing protein</fullName>
    </recommendedName>
</protein>
<dbReference type="InterPro" id="IPR051449">
    <property type="entry name" value="ABC-2_transporter_component"/>
</dbReference>
<dbReference type="PANTHER" id="PTHR30294">
    <property type="entry name" value="MEMBRANE COMPONENT OF ABC TRANSPORTER YHHJ-RELATED"/>
    <property type="match status" value="1"/>
</dbReference>
<feature type="transmembrane region" description="Helical" evidence="8">
    <location>
        <begin position="89"/>
        <end position="109"/>
    </location>
</feature>
<organism evidence="10">
    <name type="scientific">bioreactor metagenome</name>
    <dbReference type="NCBI Taxonomy" id="1076179"/>
    <lineage>
        <taxon>unclassified sequences</taxon>
        <taxon>metagenomes</taxon>
        <taxon>ecological metagenomes</taxon>
    </lineage>
</organism>